<keyword evidence="6" id="KW-0539">Nucleus</keyword>
<dbReference type="GO" id="GO:0001228">
    <property type="term" value="F:DNA-binding transcription activator activity, RNA polymerase II-specific"/>
    <property type="evidence" value="ECO:0007669"/>
    <property type="project" value="TreeGrafter"/>
</dbReference>
<accession>A0A317VM55</accession>
<dbReference type="STRING" id="1448321.A0A317VM55"/>
<keyword evidence="2" id="KW-0862">Zinc</keyword>
<feature type="domain" description="Xylanolytic transcriptional activator regulatory" evidence="8">
    <location>
        <begin position="258"/>
        <end position="332"/>
    </location>
</feature>
<keyword evidence="4" id="KW-0238">DNA-binding</keyword>
<evidence type="ECO:0000256" key="4">
    <source>
        <dbReference type="ARBA" id="ARBA00023125"/>
    </source>
</evidence>
<dbReference type="EMBL" id="MSFL01000025">
    <property type="protein sequence ID" value="PWY72990.1"/>
    <property type="molecule type" value="Genomic_DNA"/>
</dbReference>
<dbReference type="GeneID" id="37063592"/>
<comment type="caution">
    <text evidence="9">The sequence shown here is derived from an EMBL/GenBank/DDBJ whole genome shotgun (WGS) entry which is preliminary data.</text>
</comment>
<dbReference type="GO" id="GO:0008270">
    <property type="term" value="F:zinc ion binding"/>
    <property type="evidence" value="ECO:0007669"/>
    <property type="project" value="InterPro"/>
</dbReference>
<dbReference type="PANTHER" id="PTHR31944:SF131">
    <property type="entry name" value="HEME-RESPONSIVE ZINC FINGER TRANSCRIPTION FACTOR HAP1"/>
    <property type="match status" value="1"/>
</dbReference>
<dbReference type="InterPro" id="IPR007219">
    <property type="entry name" value="XnlR_reg_dom"/>
</dbReference>
<dbReference type="VEuPathDB" id="FungiDB:BO70DRAFT_342015"/>
<dbReference type="Proteomes" id="UP000247233">
    <property type="component" value="Unassembled WGS sequence"/>
</dbReference>
<dbReference type="SMART" id="SM00906">
    <property type="entry name" value="Fungal_trans"/>
    <property type="match status" value="1"/>
</dbReference>
<evidence type="ECO:0000313" key="10">
    <source>
        <dbReference type="Proteomes" id="UP000247233"/>
    </source>
</evidence>
<feature type="compositionally biased region" description="Polar residues" evidence="7">
    <location>
        <begin position="34"/>
        <end position="51"/>
    </location>
</feature>
<evidence type="ECO:0000256" key="2">
    <source>
        <dbReference type="ARBA" id="ARBA00022833"/>
    </source>
</evidence>
<name>A0A317VM55_9EURO</name>
<evidence type="ECO:0000256" key="7">
    <source>
        <dbReference type="SAM" id="MobiDB-lite"/>
    </source>
</evidence>
<gene>
    <name evidence="9" type="ORF">BO70DRAFT_342015</name>
</gene>
<organism evidence="9 10">
    <name type="scientific">Aspergillus heteromorphus CBS 117.55</name>
    <dbReference type="NCBI Taxonomy" id="1448321"/>
    <lineage>
        <taxon>Eukaryota</taxon>
        <taxon>Fungi</taxon>
        <taxon>Dikarya</taxon>
        <taxon>Ascomycota</taxon>
        <taxon>Pezizomycotina</taxon>
        <taxon>Eurotiomycetes</taxon>
        <taxon>Eurotiomycetidae</taxon>
        <taxon>Eurotiales</taxon>
        <taxon>Aspergillaceae</taxon>
        <taxon>Aspergillus</taxon>
        <taxon>Aspergillus subgen. Circumdati</taxon>
    </lineage>
</organism>
<keyword evidence="5" id="KW-0804">Transcription</keyword>
<feature type="region of interest" description="Disordered" evidence="7">
    <location>
        <begin position="16"/>
        <end position="58"/>
    </location>
</feature>
<keyword evidence="10" id="KW-1185">Reference proteome</keyword>
<evidence type="ECO:0000256" key="3">
    <source>
        <dbReference type="ARBA" id="ARBA00023015"/>
    </source>
</evidence>
<keyword evidence="3" id="KW-0805">Transcription regulation</keyword>
<dbReference type="GO" id="GO:0000978">
    <property type="term" value="F:RNA polymerase II cis-regulatory region sequence-specific DNA binding"/>
    <property type="evidence" value="ECO:0007669"/>
    <property type="project" value="TreeGrafter"/>
</dbReference>
<evidence type="ECO:0000256" key="1">
    <source>
        <dbReference type="ARBA" id="ARBA00022723"/>
    </source>
</evidence>
<proteinExistence type="predicted"/>
<dbReference type="PANTHER" id="PTHR31944">
    <property type="entry name" value="HEME-RESPONSIVE ZINC FINGER TRANSCRIPTION FACTOR HAP1"/>
    <property type="match status" value="1"/>
</dbReference>
<evidence type="ECO:0000256" key="6">
    <source>
        <dbReference type="ARBA" id="ARBA00023242"/>
    </source>
</evidence>
<protein>
    <recommendedName>
        <fullName evidence="8">Xylanolytic transcriptional activator regulatory domain-containing protein</fullName>
    </recommendedName>
</protein>
<keyword evidence="1" id="KW-0479">Metal-binding</keyword>
<evidence type="ECO:0000259" key="8">
    <source>
        <dbReference type="SMART" id="SM00906"/>
    </source>
</evidence>
<dbReference type="CDD" id="cd12148">
    <property type="entry name" value="fungal_TF_MHR"/>
    <property type="match status" value="1"/>
</dbReference>
<evidence type="ECO:0000256" key="5">
    <source>
        <dbReference type="ARBA" id="ARBA00023163"/>
    </source>
</evidence>
<dbReference type="GO" id="GO:0005634">
    <property type="term" value="C:nucleus"/>
    <property type="evidence" value="ECO:0007669"/>
    <property type="project" value="TreeGrafter"/>
</dbReference>
<dbReference type="GO" id="GO:0006351">
    <property type="term" value="P:DNA-templated transcription"/>
    <property type="evidence" value="ECO:0007669"/>
    <property type="project" value="InterPro"/>
</dbReference>
<dbReference type="RefSeq" id="XP_025396644.1">
    <property type="nucleotide sequence ID" value="XM_025541355.1"/>
</dbReference>
<dbReference type="AlphaFoldDB" id="A0A317VM55"/>
<evidence type="ECO:0000313" key="9">
    <source>
        <dbReference type="EMBL" id="PWY72990.1"/>
    </source>
</evidence>
<dbReference type="Pfam" id="PF04082">
    <property type="entry name" value="Fungal_trans"/>
    <property type="match status" value="1"/>
</dbReference>
<dbReference type="InterPro" id="IPR051430">
    <property type="entry name" value="Fungal_TF_Env_Response"/>
</dbReference>
<reference evidence="9 10" key="1">
    <citation type="submission" date="2016-12" db="EMBL/GenBank/DDBJ databases">
        <title>The genomes of Aspergillus section Nigri reveals drivers in fungal speciation.</title>
        <authorList>
            <consortium name="DOE Joint Genome Institute"/>
            <person name="Vesth T.C."/>
            <person name="Nybo J."/>
            <person name="Theobald S."/>
            <person name="Brandl J."/>
            <person name="Frisvad J.C."/>
            <person name="Nielsen K.F."/>
            <person name="Lyhne E.K."/>
            <person name="Kogle M.E."/>
            <person name="Kuo A."/>
            <person name="Riley R."/>
            <person name="Clum A."/>
            <person name="Nolan M."/>
            <person name="Lipzen A."/>
            <person name="Salamov A."/>
            <person name="Henrissat B."/>
            <person name="Wiebenga A."/>
            <person name="De Vries R.P."/>
            <person name="Grigoriev I.V."/>
            <person name="Mortensen U.H."/>
            <person name="Andersen M.R."/>
            <person name="Baker S.E."/>
        </authorList>
    </citation>
    <scope>NUCLEOTIDE SEQUENCE [LARGE SCALE GENOMIC DNA]</scope>
    <source>
        <strain evidence="9 10">CBS 117.55</strain>
    </source>
</reference>
<sequence length="613" mass="69083">MRQRIDHLESLVTRMITERQQGPPSPHKEVLTPESPSSRGDATGSLPTGTSDLPDGAGTTVIDGVHSVYRAGEDWYDVLQEINELKKAWNDTQEDEADYSARPTMSHTVDGSSLLFGHVKPIERIEILATLPPKAKVDSLIRHFFDRSNFPISVPPILHEPTFMREYNDHWKDPSRSSPIWLGLLFSILGITMLAYHQHGEPPEYDGISESLFQLYRIRTAQCLLSGDIAKCLPYTVETLRFNATAELNRRDDNRRGLWIMTGVVVRAAINMGYHRDPAHSPSISPLQAECRRRIWSSVVSMDDMTSFLGGFPRMSSAIFSDAREPRNLHDWELSEDTAVLPPSRPLMEHTQTTYLIVKGRLFRALGRVADLNSNPTPASYETILEIDRTLYDAYQNFPPHMKVDNVDEHTDLPNGLSFCTILTLAAMYHRGMCTLHRKFLAKGRLHGQYNFSQERCTASALAILDQQRMLDLAWYKSAQIRQMLTLAAMILFLELELRQRIPDSDVSPDSGTILVALEKACALWENARESCDEAERVHQTLSGMLSGLRTASGAGSSQTITPESLELPGFTPQIQPFEGDLSFEDNLANMDIDWATWDAFIDDSNFEQGPLY</sequence>
<dbReference type="OrthoDB" id="762982at2759"/>